<proteinExistence type="predicted"/>
<protein>
    <submittedName>
        <fullName evidence="1">Uncharacterized protein</fullName>
    </submittedName>
</protein>
<dbReference type="AlphaFoldDB" id="A0A4Y2I1I6"/>
<gene>
    <name evidence="1" type="ORF">AVEN_269222_1</name>
</gene>
<accession>A0A4Y2I1I6</accession>
<sequence>MLIASSSFALCNAVACLPHEGIPQLLEILYSIGSVMASWQGLKIVTGRLKTRFRERYSVYTDSAHDGYVKRHFTGLVWKLGERAVG</sequence>
<dbReference type="Proteomes" id="UP000499080">
    <property type="component" value="Unassembled WGS sequence"/>
</dbReference>
<comment type="caution">
    <text evidence="1">The sequence shown here is derived from an EMBL/GenBank/DDBJ whole genome shotgun (WGS) entry which is preliminary data.</text>
</comment>
<dbReference type="EMBL" id="BGPR01002331">
    <property type="protein sequence ID" value="GBM71754.1"/>
    <property type="molecule type" value="Genomic_DNA"/>
</dbReference>
<evidence type="ECO:0000313" key="2">
    <source>
        <dbReference type="Proteomes" id="UP000499080"/>
    </source>
</evidence>
<organism evidence="1 2">
    <name type="scientific">Araneus ventricosus</name>
    <name type="common">Orbweaver spider</name>
    <name type="synonym">Epeira ventricosa</name>
    <dbReference type="NCBI Taxonomy" id="182803"/>
    <lineage>
        <taxon>Eukaryota</taxon>
        <taxon>Metazoa</taxon>
        <taxon>Ecdysozoa</taxon>
        <taxon>Arthropoda</taxon>
        <taxon>Chelicerata</taxon>
        <taxon>Arachnida</taxon>
        <taxon>Araneae</taxon>
        <taxon>Araneomorphae</taxon>
        <taxon>Entelegynae</taxon>
        <taxon>Araneoidea</taxon>
        <taxon>Araneidae</taxon>
        <taxon>Araneus</taxon>
    </lineage>
</organism>
<name>A0A4Y2I1I6_ARAVE</name>
<evidence type="ECO:0000313" key="1">
    <source>
        <dbReference type="EMBL" id="GBM71754.1"/>
    </source>
</evidence>
<keyword evidence="2" id="KW-1185">Reference proteome</keyword>
<reference evidence="1 2" key="1">
    <citation type="journal article" date="2019" name="Sci. Rep.">
        <title>Orb-weaving spider Araneus ventricosus genome elucidates the spidroin gene catalogue.</title>
        <authorList>
            <person name="Kono N."/>
            <person name="Nakamura H."/>
            <person name="Ohtoshi R."/>
            <person name="Moran D.A.P."/>
            <person name="Shinohara A."/>
            <person name="Yoshida Y."/>
            <person name="Fujiwara M."/>
            <person name="Mori M."/>
            <person name="Tomita M."/>
            <person name="Arakawa K."/>
        </authorList>
    </citation>
    <scope>NUCLEOTIDE SEQUENCE [LARGE SCALE GENOMIC DNA]</scope>
</reference>